<feature type="domain" description="N-acetyltransferase" evidence="1">
    <location>
        <begin position="17"/>
        <end position="173"/>
    </location>
</feature>
<dbReference type="Proteomes" id="UP000245429">
    <property type="component" value="Chromosome"/>
</dbReference>
<sequence>MLKLNFSPFPVLESERLRFRKLTDNDVPAVLQLRSDPKVMEYIPRPLVSTQEEALAHIKMINDKIDANTDINWAVTEKGNDSCIGIMGFYRTQPENFRTELGYMILPEHHNKGYVSEAVNTLLNYAFNALNFHSIEAIIDPRNIASERVLQKNGFRKEAHLIENEFYNGEFLDTVIYSILKRDFDQI</sequence>
<dbReference type="InterPro" id="IPR016181">
    <property type="entry name" value="Acyl_CoA_acyltransferase"/>
</dbReference>
<dbReference type="InterPro" id="IPR051531">
    <property type="entry name" value="N-acetyltransferase"/>
</dbReference>
<dbReference type="AlphaFoldDB" id="A0A2U8QX20"/>
<dbReference type="InterPro" id="IPR000182">
    <property type="entry name" value="GNAT_dom"/>
</dbReference>
<dbReference type="SUPFAM" id="SSF55729">
    <property type="entry name" value="Acyl-CoA N-acyltransferases (Nat)"/>
    <property type="match status" value="1"/>
</dbReference>
<gene>
    <name evidence="2" type="ORF">DI487_12490</name>
</gene>
<dbReference type="Gene3D" id="3.40.630.30">
    <property type="match status" value="1"/>
</dbReference>
<evidence type="ECO:0000313" key="2">
    <source>
        <dbReference type="EMBL" id="AWM14591.1"/>
    </source>
</evidence>
<dbReference type="PANTHER" id="PTHR43792:SF1">
    <property type="entry name" value="N-ACETYLTRANSFERASE DOMAIN-CONTAINING PROTEIN"/>
    <property type="match status" value="1"/>
</dbReference>
<dbReference type="GO" id="GO:0016747">
    <property type="term" value="F:acyltransferase activity, transferring groups other than amino-acyl groups"/>
    <property type="evidence" value="ECO:0007669"/>
    <property type="project" value="InterPro"/>
</dbReference>
<dbReference type="OrthoDB" id="9811523at2"/>
<evidence type="ECO:0000259" key="1">
    <source>
        <dbReference type="PROSITE" id="PS51186"/>
    </source>
</evidence>
<dbReference type="KEGG" id="fse:DI487_12490"/>
<evidence type="ECO:0000313" key="3">
    <source>
        <dbReference type="Proteomes" id="UP000245429"/>
    </source>
</evidence>
<protein>
    <submittedName>
        <fullName evidence="2">N-acetyltransferase</fullName>
    </submittedName>
</protein>
<dbReference type="Pfam" id="PF13302">
    <property type="entry name" value="Acetyltransf_3"/>
    <property type="match status" value="1"/>
</dbReference>
<dbReference type="PROSITE" id="PS51186">
    <property type="entry name" value="GNAT"/>
    <property type="match status" value="1"/>
</dbReference>
<proteinExistence type="predicted"/>
<keyword evidence="3" id="KW-1185">Reference proteome</keyword>
<name>A0A2U8QX20_9FLAO</name>
<dbReference type="PANTHER" id="PTHR43792">
    <property type="entry name" value="GNAT FAMILY, PUTATIVE (AFU_ORTHOLOGUE AFUA_3G00765)-RELATED-RELATED"/>
    <property type="match status" value="1"/>
</dbReference>
<dbReference type="RefSeq" id="WP_109569949.1">
    <property type="nucleotide sequence ID" value="NZ_CP029463.1"/>
</dbReference>
<keyword evidence="2" id="KW-0808">Transferase</keyword>
<reference evidence="2 3" key="1">
    <citation type="submission" date="2018-05" db="EMBL/GenBank/DDBJ databases">
        <title>Flavobacterium sp. MEBiC07310.</title>
        <authorList>
            <person name="Baek K."/>
        </authorList>
    </citation>
    <scope>NUCLEOTIDE SEQUENCE [LARGE SCALE GENOMIC DNA]</scope>
    <source>
        <strain evidence="2 3">MEBiC07310</strain>
    </source>
</reference>
<organism evidence="2 3">
    <name type="scientific">Flavobacterium sediminis</name>
    <dbReference type="NCBI Taxonomy" id="2201181"/>
    <lineage>
        <taxon>Bacteria</taxon>
        <taxon>Pseudomonadati</taxon>
        <taxon>Bacteroidota</taxon>
        <taxon>Flavobacteriia</taxon>
        <taxon>Flavobacteriales</taxon>
        <taxon>Flavobacteriaceae</taxon>
        <taxon>Flavobacterium</taxon>
    </lineage>
</organism>
<dbReference type="EMBL" id="CP029463">
    <property type="protein sequence ID" value="AWM14591.1"/>
    <property type="molecule type" value="Genomic_DNA"/>
</dbReference>
<accession>A0A2U8QX20</accession>